<proteinExistence type="predicted"/>
<dbReference type="PANTHER" id="PTHR12110:SF53">
    <property type="entry name" value="BLR5974 PROTEIN"/>
    <property type="match status" value="1"/>
</dbReference>
<evidence type="ECO:0000259" key="1">
    <source>
        <dbReference type="Pfam" id="PF01261"/>
    </source>
</evidence>
<dbReference type="RefSeq" id="WP_095416789.1">
    <property type="nucleotide sequence ID" value="NZ_CP018477.1"/>
</dbReference>
<protein>
    <recommendedName>
        <fullName evidence="1">Xylose isomerase-like TIM barrel domain-containing protein</fullName>
    </recommendedName>
</protein>
<reference evidence="2 3" key="1">
    <citation type="journal article" name="Front. Microbiol.">
        <title>Sugar Metabolism of the First Thermophilic Planctomycete Thermogutta terrifontis: Comparative Genomic and Transcriptomic Approaches.</title>
        <authorList>
            <person name="Elcheninov A.G."/>
            <person name="Menzel P."/>
            <person name="Gudbergsdottir S.R."/>
            <person name="Slesarev A.I."/>
            <person name="Kadnikov V.V."/>
            <person name="Krogh A."/>
            <person name="Bonch-Osmolovskaya E.A."/>
            <person name="Peng X."/>
            <person name="Kublanov I.V."/>
        </authorList>
    </citation>
    <scope>NUCLEOTIDE SEQUENCE [LARGE SCALE GENOMIC DNA]</scope>
    <source>
        <strain evidence="2 3">R1</strain>
    </source>
</reference>
<dbReference type="InterPro" id="IPR050312">
    <property type="entry name" value="IolE/XylAMocC-like"/>
</dbReference>
<dbReference type="AlphaFoldDB" id="A0A286RE35"/>
<evidence type="ECO:0000313" key="2">
    <source>
        <dbReference type="EMBL" id="ASV74193.1"/>
    </source>
</evidence>
<dbReference type="Proteomes" id="UP000215086">
    <property type="component" value="Chromosome"/>
</dbReference>
<evidence type="ECO:0000313" key="3">
    <source>
        <dbReference type="Proteomes" id="UP000215086"/>
    </source>
</evidence>
<dbReference type="OrthoDB" id="9815124at2"/>
<gene>
    <name evidence="2" type="ORF">THTE_1591</name>
</gene>
<accession>A0A286RE35</accession>
<dbReference type="InterPro" id="IPR036237">
    <property type="entry name" value="Xyl_isomerase-like_sf"/>
</dbReference>
<dbReference type="KEGG" id="ttf:THTE_1591"/>
<dbReference type="InterPro" id="IPR013022">
    <property type="entry name" value="Xyl_isomerase-like_TIM-brl"/>
</dbReference>
<name>A0A286RE35_9BACT</name>
<feature type="domain" description="Xylose isomerase-like TIM barrel" evidence="1">
    <location>
        <begin position="31"/>
        <end position="256"/>
    </location>
</feature>
<dbReference type="PANTHER" id="PTHR12110">
    <property type="entry name" value="HYDROXYPYRUVATE ISOMERASE"/>
    <property type="match status" value="1"/>
</dbReference>
<dbReference type="EMBL" id="CP018477">
    <property type="protein sequence ID" value="ASV74193.1"/>
    <property type="molecule type" value="Genomic_DNA"/>
</dbReference>
<keyword evidence="3" id="KW-1185">Reference proteome</keyword>
<dbReference type="Gene3D" id="3.20.20.150">
    <property type="entry name" value="Divalent-metal-dependent TIM barrel enzymes"/>
    <property type="match status" value="1"/>
</dbReference>
<sequence>MATGVHPQVILSGFADEAAINKTAIEQFVAFAALGLSYYSIRFIDVGQGVKNVMKLTPDEVKLVCQLQKDYGLQVSSLGSPIGKIKLKDVEDGTKNVYIPFDKYLQEDVRRACELAQTFGTKLIRGFSFYHPKGEDPRPYLSEVIDRLGRIADVCRDAGLIFGLEVEANLVGQNGYLLAEIYQKLQHPSLVLVFDGANLVVQGYTAAEIYDQYLAMKPGLGWMHIKDYRRPQRDAKGGHVDEDMLKNFVPVHLGDSGHEVILRDFASYIPELETRLRAFGVPGVFLDLEPHVKGGGQFGGFSGPDGMGVALRSLCRLLDYVGIGYHLRDFEDIRAARGF</sequence>
<dbReference type="SUPFAM" id="SSF51658">
    <property type="entry name" value="Xylose isomerase-like"/>
    <property type="match status" value="1"/>
</dbReference>
<dbReference type="Pfam" id="PF01261">
    <property type="entry name" value="AP_endonuc_2"/>
    <property type="match status" value="1"/>
</dbReference>
<organism evidence="2 3">
    <name type="scientific">Thermogutta terrifontis</name>
    <dbReference type="NCBI Taxonomy" id="1331910"/>
    <lineage>
        <taxon>Bacteria</taxon>
        <taxon>Pseudomonadati</taxon>
        <taxon>Planctomycetota</taxon>
        <taxon>Planctomycetia</taxon>
        <taxon>Pirellulales</taxon>
        <taxon>Thermoguttaceae</taxon>
        <taxon>Thermogutta</taxon>
    </lineage>
</organism>